<keyword evidence="3" id="KW-0808">Transferase</keyword>
<evidence type="ECO:0000313" key="9">
    <source>
        <dbReference type="Proteomes" id="UP000199663"/>
    </source>
</evidence>
<gene>
    <name evidence="8" type="ORF">SAMN05444412_102112</name>
</gene>
<dbReference type="PROSITE" id="PS50109">
    <property type="entry name" value="HIS_KIN"/>
    <property type="match status" value="1"/>
</dbReference>
<comment type="catalytic activity">
    <reaction evidence="1">
        <text>ATP + protein L-histidine = ADP + protein N-phospho-L-histidine.</text>
        <dbReference type="EC" id="2.7.13.3"/>
    </reaction>
</comment>
<protein>
    <recommendedName>
        <fullName evidence="2">histidine kinase</fullName>
        <ecNumber evidence="2">2.7.13.3</ecNumber>
    </recommendedName>
</protein>
<evidence type="ECO:0000256" key="6">
    <source>
        <dbReference type="SAM" id="Phobius"/>
    </source>
</evidence>
<feature type="domain" description="Histidine kinase" evidence="7">
    <location>
        <begin position="69"/>
        <end position="253"/>
    </location>
</feature>
<dbReference type="EMBL" id="FNQC01000002">
    <property type="protein sequence ID" value="SDY65210.1"/>
    <property type="molecule type" value="Genomic_DNA"/>
</dbReference>
<dbReference type="EC" id="2.7.13.3" evidence="2"/>
<name>A0A1H3LLN5_9BACT</name>
<dbReference type="PANTHER" id="PTHR24421:SF10">
    <property type="entry name" value="NITRATE_NITRITE SENSOR PROTEIN NARQ"/>
    <property type="match status" value="1"/>
</dbReference>
<dbReference type="Proteomes" id="UP000199663">
    <property type="component" value="Unassembled WGS sequence"/>
</dbReference>
<keyword evidence="9" id="KW-1185">Reference proteome</keyword>
<keyword evidence="6" id="KW-0812">Transmembrane</keyword>
<reference evidence="8 9" key="1">
    <citation type="submission" date="2016-10" db="EMBL/GenBank/DDBJ databases">
        <authorList>
            <person name="Varghese N."/>
            <person name="Submissions S."/>
        </authorList>
    </citation>
    <scope>NUCLEOTIDE SEQUENCE [LARGE SCALE GENOMIC DNA]</scope>
    <source>
        <strain evidence="8 9">DSM 17997</strain>
    </source>
</reference>
<dbReference type="InterPro" id="IPR004358">
    <property type="entry name" value="Sig_transdc_His_kin-like_C"/>
</dbReference>
<evidence type="ECO:0000256" key="1">
    <source>
        <dbReference type="ARBA" id="ARBA00000085"/>
    </source>
</evidence>
<accession>A0A1H3LLN5</accession>
<proteinExistence type="predicted"/>
<dbReference type="GO" id="GO:0016301">
    <property type="term" value="F:kinase activity"/>
    <property type="evidence" value="ECO:0007669"/>
    <property type="project" value="UniProtKB-KW"/>
</dbReference>
<keyword evidence="6" id="KW-0472">Membrane</keyword>
<dbReference type="PANTHER" id="PTHR24421">
    <property type="entry name" value="NITRATE/NITRITE SENSOR PROTEIN NARX-RELATED"/>
    <property type="match status" value="1"/>
</dbReference>
<evidence type="ECO:0000256" key="2">
    <source>
        <dbReference type="ARBA" id="ARBA00012438"/>
    </source>
</evidence>
<keyword evidence="6" id="KW-1133">Transmembrane helix</keyword>
<evidence type="ECO:0000259" key="7">
    <source>
        <dbReference type="PROSITE" id="PS50109"/>
    </source>
</evidence>
<dbReference type="InterPro" id="IPR036890">
    <property type="entry name" value="HATPase_C_sf"/>
</dbReference>
<evidence type="ECO:0000256" key="4">
    <source>
        <dbReference type="ARBA" id="ARBA00022777"/>
    </source>
</evidence>
<evidence type="ECO:0000256" key="3">
    <source>
        <dbReference type="ARBA" id="ARBA00022679"/>
    </source>
</evidence>
<keyword evidence="4 8" id="KW-0418">Kinase</keyword>
<dbReference type="InterPro" id="IPR005467">
    <property type="entry name" value="His_kinase_dom"/>
</dbReference>
<dbReference type="SMART" id="SM00387">
    <property type="entry name" value="HATPase_c"/>
    <property type="match status" value="1"/>
</dbReference>
<dbReference type="SUPFAM" id="SSF55874">
    <property type="entry name" value="ATPase domain of HSP90 chaperone/DNA topoisomerase II/histidine kinase"/>
    <property type="match status" value="1"/>
</dbReference>
<organism evidence="8 9">
    <name type="scientific">Rhodonellum ikkaensis</name>
    <dbReference type="NCBI Taxonomy" id="336829"/>
    <lineage>
        <taxon>Bacteria</taxon>
        <taxon>Pseudomonadati</taxon>
        <taxon>Bacteroidota</taxon>
        <taxon>Cytophagia</taxon>
        <taxon>Cytophagales</taxon>
        <taxon>Cytophagaceae</taxon>
        <taxon>Rhodonellum</taxon>
    </lineage>
</organism>
<comment type="caution">
    <text evidence="8">The sequence shown here is derived from an EMBL/GenBank/DDBJ whole genome shotgun (WGS) entry which is preliminary data.</text>
</comment>
<evidence type="ECO:0000313" key="8">
    <source>
        <dbReference type="EMBL" id="SDY65210.1"/>
    </source>
</evidence>
<dbReference type="PRINTS" id="PR00344">
    <property type="entry name" value="BCTRLSENSOR"/>
</dbReference>
<dbReference type="CDD" id="cd16917">
    <property type="entry name" value="HATPase_UhpB-NarQ-NarX-like"/>
    <property type="match status" value="1"/>
</dbReference>
<sequence length="254" mass="28718">MEKDGKDLFVVILLGFFLMLFMVSFIVIIVVIHRKRQVQNQQKILNLKAEYEKTILNVELEIQEETLGYVGRELHDNIGQLLSLTKLNLSSSKPEKIQEGRHLIGMVIKEVRALSKTLNLDWVEGISLGEYFQKELNKLDQIGFCKTQFKVEGQEIKLIKEKKLVLIRVFQECLNNAVKHSEAQLILVSMVNTSDCLELTFKDDGNGFDLSVPSSGLGLLNLSKRMETIGGKMVIQTKRGTGTEIKLTLPLSIA</sequence>
<dbReference type="Pfam" id="PF02518">
    <property type="entry name" value="HATPase_c"/>
    <property type="match status" value="1"/>
</dbReference>
<dbReference type="RefSeq" id="WP_019596496.1">
    <property type="nucleotide sequence ID" value="NZ_FNQC01000002.1"/>
</dbReference>
<dbReference type="Gene3D" id="3.30.565.10">
    <property type="entry name" value="Histidine kinase-like ATPase, C-terminal domain"/>
    <property type="match status" value="1"/>
</dbReference>
<dbReference type="InterPro" id="IPR003594">
    <property type="entry name" value="HATPase_dom"/>
</dbReference>
<feature type="transmembrane region" description="Helical" evidence="6">
    <location>
        <begin position="12"/>
        <end position="32"/>
    </location>
</feature>
<dbReference type="InterPro" id="IPR050482">
    <property type="entry name" value="Sensor_HK_TwoCompSys"/>
</dbReference>
<keyword evidence="5" id="KW-0902">Two-component regulatory system</keyword>
<evidence type="ECO:0000256" key="5">
    <source>
        <dbReference type="ARBA" id="ARBA00023012"/>
    </source>
</evidence>